<evidence type="ECO:0000313" key="2">
    <source>
        <dbReference type="Proteomes" id="UP001056608"/>
    </source>
</evidence>
<dbReference type="Proteomes" id="UP001056608">
    <property type="component" value="Segment"/>
</dbReference>
<dbReference type="EMBL" id="ON189044">
    <property type="protein sequence ID" value="URA06953.1"/>
    <property type="molecule type" value="Genomic_DNA"/>
</dbReference>
<keyword evidence="2" id="KW-1185">Reference proteome</keyword>
<organism evidence="1 2">
    <name type="scientific">Xanthomonas phage Pfeifenkraut</name>
    <dbReference type="NCBI Taxonomy" id="2939132"/>
    <lineage>
        <taxon>Viruses</taxon>
        <taxon>Duplodnaviria</taxon>
        <taxon>Heunggongvirae</taxon>
        <taxon>Uroviricota</taxon>
        <taxon>Caudoviricetes</taxon>
        <taxon>Stanbaylleyvirinae</taxon>
        <taxon>Shirevirus</taxon>
        <taxon>Shirevirus pfeifenkraut</taxon>
    </lineage>
</organism>
<proteinExistence type="predicted"/>
<evidence type="ECO:0000313" key="1">
    <source>
        <dbReference type="EMBL" id="URA06953.1"/>
    </source>
</evidence>
<protein>
    <submittedName>
        <fullName evidence="1">Prohead assembly (Scaffolding) protein</fullName>
    </submittedName>
</protein>
<accession>A0A9E7E1E0</accession>
<gene>
    <name evidence="1" type="ORF">Pfeifenkraut_BL30056</name>
</gene>
<name>A0A9E7E1E0_9CAUD</name>
<sequence>MRLNINERDTWNALQHELNNHAVVLLNGVEQKYVTCADEEQGYIERYALDKDGRIVIEGHDAKIERLTGVVRIKDKRDEYRPTR</sequence>
<reference evidence="1" key="1">
    <citation type="journal article" date="2022" name="Viruses">
        <title>Isolation of novel Xanthomonas phages for the plant pathogens X. translucens and X. campestris.</title>
        <authorList>
            <person name="Erdrich S.H."/>
            <person name="Sharma V."/>
            <person name="Schurr U."/>
            <person name="Arsova B."/>
            <person name="Frunzke J."/>
        </authorList>
    </citation>
    <scope>NUCLEOTIDE SEQUENCE</scope>
</reference>